<dbReference type="RefSeq" id="WP_204868250.1">
    <property type="nucleotide sequence ID" value="NZ_JAFBBK010000001.1"/>
</dbReference>
<organism evidence="1 2">
    <name type="scientific">Rhodococcoides corynebacterioides</name>
    <dbReference type="NCBI Taxonomy" id="53972"/>
    <lineage>
        <taxon>Bacteria</taxon>
        <taxon>Bacillati</taxon>
        <taxon>Actinomycetota</taxon>
        <taxon>Actinomycetes</taxon>
        <taxon>Mycobacteriales</taxon>
        <taxon>Nocardiaceae</taxon>
        <taxon>Rhodococcoides</taxon>
    </lineage>
</organism>
<dbReference type="EMBL" id="JAFBBK010000001">
    <property type="protein sequence ID" value="MBM7415239.1"/>
    <property type="molecule type" value="Genomic_DNA"/>
</dbReference>
<gene>
    <name evidence="1" type="ORF">JOE42_001972</name>
</gene>
<proteinExistence type="predicted"/>
<protein>
    <recommendedName>
        <fullName evidence="3">GNAT family N-acetyltransferase</fullName>
    </recommendedName>
</protein>
<comment type="caution">
    <text evidence="1">The sequence shown here is derived from an EMBL/GenBank/DDBJ whole genome shotgun (WGS) entry which is preliminary data.</text>
</comment>
<keyword evidence="2" id="KW-1185">Reference proteome</keyword>
<evidence type="ECO:0000313" key="1">
    <source>
        <dbReference type="EMBL" id="MBM7415239.1"/>
    </source>
</evidence>
<reference evidence="1 2" key="1">
    <citation type="submission" date="2021-01" db="EMBL/GenBank/DDBJ databases">
        <title>Genomics of switchgrass bacterial isolates.</title>
        <authorList>
            <person name="Shade A."/>
        </authorList>
    </citation>
    <scope>NUCLEOTIDE SEQUENCE [LARGE SCALE GENOMIC DNA]</scope>
    <source>
        <strain evidence="1 2">PvP111</strain>
    </source>
</reference>
<dbReference type="Proteomes" id="UP000703038">
    <property type="component" value="Unassembled WGS sequence"/>
</dbReference>
<name>A0ABS2KTH8_9NOCA</name>
<sequence length="240" mass="27051">MTAPPLSTTHTRPTHAFGYYDDPVFECTVVATSPTSRPDLWHRYLEGARISYERHDVSVALEYDTIRDGRNTTIFLCALDASGRMLAGIRVQGPYEHARQTHADLEWRRNPLARTVLRDAVTERLREGVIELKSGWVDRAAPRDRRLVDMIAHAGPLACSLLGVRFALSTAADHAVSMWQKSGAVVADTIDPTPYPDDRYSTRALWWDLHTFRETAHAHHARRIDDAAAQLVHTWSTGET</sequence>
<accession>A0ABS2KTH8</accession>
<evidence type="ECO:0008006" key="3">
    <source>
        <dbReference type="Google" id="ProtNLM"/>
    </source>
</evidence>
<evidence type="ECO:0000313" key="2">
    <source>
        <dbReference type="Proteomes" id="UP000703038"/>
    </source>
</evidence>